<keyword evidence="3" id="KW-1185">Reference proteome</keyword>
<evidence type="ECO:0000313" key="2">
    <source>
        <dbReference type="EMBL" id="MEJ8574297.1"/>
    </source>
</evidence>
<dbReference type="EMBL" id="JAZHOF010000011">
    <property type="protein sequence ID" value="MEJ8574297.1"/>
    <property type="molecule type" value="Genomic_DNA"/>
</dbReference>
<proteinExistence type="predicted"/>
<feature type="region of interest" description="Disordered" evidence="1">
    <location>
        <begin position="29"/>
        <end position="73"/>
    </location>
</feature>
<organism evidence="2 3">
    <name type="scientific">Microbaculum marinum</name>
    <dbReference type="NCBI Taxonomy" id="1764581"/>
    <lineage>
        <taxon>Bacteria</taxon>
        <taxon>Pseudomonadati</taxon>
        <taxon>Pseudomonadota</taxon>
        <taxon>Alphaproteobacteria</taxon>
        <taxon>Hyphomicrobiales</taxon>
        <taxon>Tepidamorphaceae</taxon>
        <taxon>Microbaculum</taxon>
    </lineage>
</organism>
<feature type="compositionally biased region" description="Basic and acidic residues" evidence="1">
    <location>
        <begin position="43"/>
        <end position="55"/>
    </location>
</feature>
<reference evidence="2 3" key="1">
    <citation type="submission" date="2024-02" db="EMBL/GenBank/DDBJ databases">
        <title>Genome analysis and characterization of Microbaculum marinisediminis sp. nov., isolated from marine sediment.</title>
        <authorList>
            <person name="Du Z.-J."/>
            <person name="Ye Y.-Q."/>
            <person name="Zhang Z.-R."/>
            <person name="Yuan S.-M."/>
            <person name="Zhang X.-Y."/>
        </authorList>
    </citation>
    <scope>NUCLEOTIDE SEQUENCE [LARGE SCALE GENOMIC DNA]</scope>
    <source>
        <strain evidence="2 3">SDUM1044001</strain>
    </source>
</reference>
<evidence type="ECO:0000313" key="3">
    <source>
        <dbReference type="Proteomes" id="UP001378188"/>
    </source>
</evidence>
<accession>A0AAW9RVH9</accession>
<protein>
    <submittedName>
        <fullName evidence="2">Uncharacterized protein</fullName>
    </submittedName>
</protein>
<name>A0AAW9RVH9_9HYPH</name>
<dbReference type="RefSeq" id="WP_340331998.1">
    <property type="nucleotide sequence ID" value="NZ_JAZHOF010000011.1"/>
</dbReference>
<dbReference type="AlphaFoldDB" id="A0AAW9RVH9"/>
<gene>
    <name evidence="2" type="ORF">V3328_22625</name>
</gene>
<evidence type="ECO:0000256" key="1">
    <source>
        <dbReference type="SAM" id="MobiDB-lite"/>
    </source>
</evidence>
<dbReference type="Proteomes" id="UP001378188">
    <property type="component" value="Unassembled WGS sequence"/>
</dbReference>
<sequence>MLDIVAPHQNQPALGVDMGSVDHGEAILLGPETAAETTPARGDAPDDPCRQRDEQQNEDEGDDESGRQAQLDP</sequence>
<comment type="caution">
    <text evidence="2">The sequence shown here is derived from an EMBL/GenBank/DDBJ whole genome shotgun (WGS) entry which is preliminary data.</text>
</comment>